<proteinExistence type="predicted"/>
<name>A0A8S2NZ53_9BILA</name>
<dbReference type="EMBL" id="CAJOBI010005262">
    <property type="protein sequence ID" value="CAF4026912.1"/>
    <property type="molecule type" value="Genomic_DNA"/>
</dbReference>
<evidence type="ECO:0000313" key="3">
    <source>
        <dbReference type="Proteomes" id="UP000676336"/>
    </source>
</evidence>
<gene>
    <name evidence="2" type="ORF">SMN809_LOCUS13357</name>
</gene>
<feature type="non-terminal residue" evidence="2">
    <location>
        <position position="1"/>
    </location>
</feature>
<dbReference type="PANTHER" id="PTHR21344:SF1">
    <property type="entry name" value="RAL GTPASE-ACTIVATING PROTEIN SUBUNIT BETA"/>
    <property type="match status" value="1"/>
</dbReference>
<dbReference type="GO" id="GO:0051056">
    <property type="term" value="P:regulation of small GTPase mediated signal transduction"/>
    <property type="evidence" value="ECO:0007669"/>
    <property type="project" value="InterPro"/>
</dbReference>
<sequence>LDDPDRLYQLCEIIELGLSGTKDETTDTVVYKNVKETHPASQRIAEAVEYLICVLFEHKNTERLTNVSQRSVAGACLRAELVGDKFNEEAVLHLKNNICRNGLDETTFTNSMTSTQFQYFAVNGNNLFAISELPTNANNGMPAIILLCRGLFGRNVWTLNFRHNPSSNLSIQKNRSHERMFSERDRTNSIANTNSSNDHKEKSALSHHTRIARTKSELSIPTLNSVVKRDEEKLSVFRTLKTKQMKIEEIALQRTNQTDEKSIPELKPAECQKDFESIRLFLSHYGFCSLDSIHRLLNGQKWDKSKMLDRIQPNIQLLDSNTSTFMDDIKKLDKIATTLYCTAQIFYLKRHQHKINESLSNMATPEQLNPSFLTLASQFGTVVEIQRHCGWTGSVETSWKTVSAAQLNKCPTSKTLAQIDGDDSIFYWVDLTIEMAFYLPHHFPVDNQNSEMRILIVWFEEFHEDLDSILPAQVQQSKCRDISIIGIHPLRNRLFRILLNSTAQRIQSACASIPLIDGMVVPLHILPTFIRQAVNTLSRRKRLEDSQNSSSQTAYTVRKKHIAAIIDKYQKRTNNNLDDFFQNIFFSSTITKQQTIATQSKARSNSMITVQS</sequence>
<reference evidence="2" key="1">
    <citation type="submission" date="2021-02" db="EMBL/GenBank/DDBJ databases">
        <authorList>
            <person name="Nowell W R."/>
        </authorList>
    </citation>
    <scope>NUCLEOTIDE SEQUENCE</scope>
</reference>
<comment type="caution">
    <text evidence="2">The sequence shown here is derived from an EMBL/GenBank/DDBJ whole genome shotgun (WGS) entry which is preliminary data.</text>
</comment>
<dbReference type="GO" id="GO:0005096">
    <property type="term" value="F:GTPase activator activity"/>
    <property type="evidence" value="ECO:0007669"/>
    <property type="project" value="InterPro"/>
</dbReference>
<feature type="compositionally biased region" description="Basic and acidic residues" evidence="1">
    <location>
        <begin position="175"/>
        <end position="187"/>
    </location>
</feature>
<evidence type="ECO:0000256" key="1">
    <source>
        <dbReference type="SAM" id="MobiDB-lite"/>
    </source>
</evidence>
<accession>A0A8S2NZ53</accession>
<dbReference type="AlphaFoldDB" id="A0A8S2NZ53"/>
<dbReference type="SUPFAM" id="SSF111347">
    <property type="entry name" value="Rap/Ran-GAP"/>
    <property type="match status" value="1"/>
</dbReference>
<organism evidence="2 3">
    <name type="scientific">Rotaria magnacalcarata</name>
    <dbReference type="NCBI Taxonomy" id="392030"/>
    <lineage>
        <taxon>Eukaryota</taxon>
        <taxon>Metazoa</taxon>
        <taxon>Spiralia</taxon>
        <taxon>Gnathifera</taxon>
        <taxon>Rotifera</taxon>
        <taxon>Eurotatoria</taxon>
        <taxon>Bdelloidea</taxon>
        <taxon>Philodinida</taxon>
        <taxon>Philodinidae</taxon>
        <taxon>Rotaria</taxon>
    </lineage>
</organism>
<dbReference type="PANTHER" id="PTHR21344">
    <property type="entry name" value="RAL GTPASE-ACTIVATING PROTEIN SUBUNIT BETA"/>
    <property type="match status" value="1"/>
</dbReference>
<protein>
    <submittedName>
        <fullName evidence="2">Uncharacterized protein</fullName>
    </submittedName>
</protein>
<dbReference type="InterPro" id="IPR039930">
    <property type="entry name" value="RALGAPB"/>
</dbReference>
<dbReference type="Proteomes" id="UP000676336">
    <property type="component" value="Unassembled WGS sequence"/>
</dbReference>
<evidence type="ECO:0000313" key="2">
    <source>
        <dbReference type="EMBL" id="CAF4026912.1"/>
    </source>
</evidence>
<feature type="region of interest" description="Disordered" evidence="1">
    <location>
        <begin position="173"/>
        <end position="208"/>
    </location>
</feature>
<dbReference type="InterPro" id="IPR035974">
    <property type="entry name" value="Rap/Ran-GAP_sf"/>
</dbReference>